<dbReference type="Pfam" id="PF00106">
    <property type="entry name" value="adh_short"/>
    <property type="match status" value="1"/>
</dbReference>
<evidence type="ECO:0000259" key="2">
    <source>
        <dbReference type="SMART" id="SM00822"/>
    </source>
</evidence>
<dbReference type="AlphaFoldDB" id="A0A438N4W1"/>
<feature type="domain" description="Ketoreductase" evidence="2">
    <location>
        <begin position="7"/>
        <end position="200"/>
    </location>
</feature>
<comment type="caution">
    <text evidence="3">The sequence shown here is derived from an EMBL/GenBank/DDBJ whole genome shotgun (WGS) entry which is preliminary data.</text>
</comment>
<dbReference type="Gene3D" id="3.40.50.720">
    <property type="entry name" value="NAD(P)-binding Rossmann-like Domain"/>
    <property type="match status" value="1"/>
</dbReference>
<reference evidence="3 4" key="1">
    <citation type="submission" date="2017-03" db="EMBL/GenBank/DDBJ databases">
        <title>Genomes of endolithic fungi from Antarctica.</title>
        <authorList>
            <person name="Coleine C."/>
            <person name="Masonjones S."/>
            <person name="Stajich J.E."/>
        </authorList>
    </citation>
    <scope>NUCLEOTIDE SEQUENCE [LARGE SCALE GENOMIC DNA]</scope>
    <source>
        <strain evidence="3 4">CCFEE 6314</strain>
    </source>
</reference>
<dbReference type="PANTHER" id="PTHR43658:SF8">
    <property type="entry name" value="17-BETA-HYDROXYSTEROID DEHYDROGENASE 14-RELATED"/>
    <property type="match status" value="1"/>
</dbReference>
<dbReference type="VEuPathDB" id="FungiDB:PV10_05185"/>
<proteinExistence type="predicted"/>
<dbReference type="Proteomes" id="UP000288859">
    <property type="component" value="Unassembled WGS sequence"/>
</dbReference>
<sequence length="264" mass="27929">MVKINGQTFIVSGGASGLGLGAVQEIVAAGGSVAIIDRDASAEQKVVNELGADKCQFYETDVGSSESIAKAVSSIVEWVGKTGRPLGGVVTAAGIGIPTMAISEDGEPLNMEHWDTVFRVNVRGSIALATQLLPHWTQAAKATPDADHGAIIFISSITAFEGSHRMAAYSSSKAALMGAVLPLARDLSPHGIRVVAISPGAFQTPLYERLPEPIKADQIRSIAFPKRPGNPRQHFAPLVKHVLENEYINGTTLRIDGSMRTPWP</sequence>
<dbReference type="InterPro" id="IPR057326">
    <property type="entry name" value="KR_dom"/>
</dbReference>
<evidence type="ECO:0000313" key="4">
    <source>
        <dbReference type="Proteomes" id="UP000288859"/>
    </source>
</evidence>
<dbReference type="GO" id="GO:0016491">
    <property type="term" value="F:oxidoreductase activity"/>
    <property type="evidence" value="ECO:0007669"/>
    <property type="project" value="UniProtKB-KW"/>
</dbReference>
<accession>A0A438N4W1</accession>
<evidence type="ECO:0000256" key="1">
    <source>
        <dbReference type="ARBA" id="ARBA00023002"/>
    </source>
</evidence>
<dbReference type="InterPro" id="IPR036291">
    <property type="entry name" value="NAD(P)-bd_dom_sf"/>
</dbReference>
<name>A0A438N4W1_EXOME</name>
<protein>
    <recommendedName>
        <fullName evidence="2">Ketoreductase domain-containing protein</fullName>
    </recommendedName>
</protein>
<keyword evidence="1" id="KW-0560">Oxidoreductase</keyword>
<dbReference type="PRINTS" id="PR00081">
    <property type="entry name" value="GDHRDH"/>
</dbReference>
<organism evidence="3 4">
    <name type="scientific">Exophiala mesophila</name>
    <name type="common">Black yeast-like fungus</name>
    <dbReference type="NCBI Taxonomy" id="212818"/>
    <lineage>
        <taxon>Eukaryota</taxon>
        <taxon>Fungi</taxon>
        <taxon>Dikarya</taxon>
        <taxon>Ascomycota</taxon>
        <taxon>Pezizomycotina</taxon>
        <taxon>Eurotiomycetes</taxon>
        <taxon>Chaetothyriomycetidae</taxon>
        <taxon>Chaetothyriales</taxon>
        <taxon>Herpotrichiellaceae</taxon>
        <taxon>Exophiala</taxon>
    </lineage>
</organism>
<dbReference type="PANTHER" id="PTHR43658">
    <property type="entry name" value="SHORT-CHAIN DEHYDROGENASE/REDUCTASE"/>
    <property type="match status" value="1"/>
</dbReference>
<evidence type="ECO:0000313" key="3">
    <source>
        <dbReference type="EMBL" id="RVX70798.1"/>
    </source>
</evidence>
<dbReference type="SUPFAM" id="SSF51735">
    <property type="entry name" value="NAD(P)-binding Rossmann-fold domains"/>
    <property type="match status" value="1"/>
</dbReference>
<dbReference type="EMBL" id="NAJM01000021">
    <property type="protein sequence ID" value="RVX70798.1"/>
    <property type="molecule type" value="Genomic_DNA"/>
</dbReference>
<dbReference type="InterPro" id="IPR002347">
    <property type="entry name" value="SDR_fam"/>
</dbReference>
<dbReference type="SMART" id="SM00822">
    <property type="entry name" value="PKS_KR"/>
    <property type="match status" value="1"/>
</dbReference>
<gene>
    <name evidence="3" type="ORF">B0A52_05449</name>
</gene>
<dbReference type="OrthoDB" id="1274115at2759"/>